<name>D0N930_PHYIT</name>
<dbReference type="VEuPathDB" id="FungiDB:PITG_07779"/>
<dbReference type="AlphaFoldDB" id="D0N930"/>
<sequence>MAVLLRFLQRVGASLEKLSIQTAYYNAPVSVITGFAKKLGDPSSALANSIRELHLSADNDVSPMTEASLQTFLNVLKINDKLELLEMRVLPEIADRYAAAFRRHHRETLSVEEEKLPLPCRLAFLSVVRGCYAL</sequence>
<dbReference type="HOGENOM" id="CLU_1900311_0_0_1"/>
<dbReference type="InParanoid" id="D0N930"/>
<evidence type="ECO:0000313" key="2">
    <source>
        <dbReference type="Proteomes" id="UP000006643"/>
    </source>
</evidence>
<gene>
    <name evidence="1" type="ORF">PITG_07779</name>
</gene>
<dbReference type="EMBL" id="DS028128">
    <property type="protein sequence ID" value="EEY54065.1"/>
    <property type="molecule type" value="Genomic_DNA"/>
</dbReference>
<dbReference type="Proteomes" id="UP000006643">
    <property type="component" value="Unassembled WGS sequence"/>
</dbReference>
<evidence type="ECO:0000313" key="1">
    <source>
        <dbReference type="EMBL" id="EEY54065.1"/>
    </source>
</evidence>
<accession>D0N930</accession>
<dbReference type="eggNOG" id="ENOG502SJ41">
    <property type="taxonomic scope" value="Eukaryota"/>
</dbReference>
<dbReference type="GeneID" id="9463033"/>
<dbReference type="KEGG" id="pif:PITG_07779"/>
<keyword evidence="2" id="KW-1185">Reference proteome</keyword>
<dbReference type="OrthoDB" id="101030at2759"/>
<reference evidence="2" key="1">
    <citation type="journal article" date="2009" name="Nature">
        <title>Genome sequence and analysis of the Irish potato famine pathogen Phytophthora infestans.</title>
        <authorList>
            <consortium name="The Broad Institute Genome Sequencing Platform"/>
            <person name="Haas B.J."/>
            <person name="Kamoun S."/>
            <person name="Zody M.C."/>
            <person name="Jiang R.H."/>
            <person name="Handsaker R.E."/>
            <person name="Cano L.M."/>
            <person name="Grabherr M."/>
            <person name="Kodira C.D."/>
            <person name="Raffaele S."/>
            <person name="Torto-Alalibo T."/>
            <person name="Bozkurt T.O."/>
            <person name="Ah-Fong A.M."/>
            <person name="Alvarado L."/>
            <person name="Anderson V.L."/>
            <person name="Armstrong M.R."/>
            <person name="Avrova A."/>
            <person name="Baxter L."/>
            <person name="Beynon J."/>
            <person name="Boevink P.C."/>
            <person name="Bollmann S.R."/>
            <person name="Bos J.I."/>
            <person name="Bulone V."/>
            <person name="Cai G."/>
            <person name="Cakir C."/>
            <person name="Carrington J.C."/>
            <person name="Chawner M."/>
            <person name="Conti L."/>
            <person name="Costanzo S."/>
            <person name="Ewan R."/>
            <person name="Fahlgren N."/>
            <person name="Fischbach M.A."/>
            <person name="Fugelstad J."/>
            <person name="Gilroy E.M."/>
            <person name="Gnerre S."/>
            <person name="Green P.J."/>
            <person name="Grenville-Briggs L.J."/>
            <person name="Griffith J."/>
            <person name="Grunwald N.J."/>
            <person name="Horn K."/>
            <person name="Horner N.R."/>
            <person name="Hu C.H."/>
            <person name="Huitema E."/>
            <person name="Jeong D.H."/>
            <person name="Jones A.M."/>
            <person name="Jones J.D."/>
            <person name="Jones R.W."/>
            <person name="Karlsson E.K."/>
            <person name="Kunjeti S.G."/>
            <person name="Lamour K."/>
            <person name="Liu Z."/>
            <person name="Ma L."/>
            <person name="Maclean D."/>
            <person name="Chibucos M.C."/>
            <person name="McDonald H."/>
            <person name="McWalters J."/>
            <person name="Meijer H.J."/>
            <person name="Morgan W."/>
            <person name="Morris P.F."/>
            <person name="Munro C.A."/>
            <person name="O'Neill K."/>
            <person name="Ospina-Giraldo M."/>
            <person name="Pinzon A."/>
            <person name="Pritchard L."/>
            <person name="Ramsahoye B."/>
            <person name="Ren Q."/>
            <person name="Restrepo S."/>
            <person name="Roy S."/>
            <person name="Sadanandom A."/>
            <person name="Savidor A."/>
            <person name="Schornack S."/>
            <person name="Schwartz D.C."/>
            <person name="Schumann U.D."/>
            <person name="Schwessinger B."/>
            <person name="Seyer L."/>
            <person name="Sharpe T."/>
            <person name="Silvar C."/>
            <person name="Song J."/>
            <person name="Studholme D.J."/>
            <person name="Sykes S."/>
            <person name="Thines M."/>
            <person name="van de Vondervoort P.J."/>
            <person name="Phuntumart V."/>
            <person name="Wawra S."/>
            <person name="Weide R."/>
            <person name="Win J."/>
            <person name="Young C."/>
            <person name="Zhou S."/>
            <person name="Fry W."/>
            <person name="Meyers B.C."/>
            <person name="van West P."/>
            <person name="Ristaino J."/>
            <person name="Govers F."/>
            <person name="Birch P.R."/>
            <person name="Whisson S.C."/>
            <person name="Judelson H.S."/>
            <person name="Nusbaum C."/>
        </authorList>
    </citation>
    <scope>NUCLEOTIDE SEQUENCE [LARGE SCALE GENOMIC DNA]</scope>
    <source>
        <strain evidence="2">T30-4</strain>
    </source>
</reference>
<dbReference type="OMA" id="GNANIRC"/>
<organism evidence="1 2">
    <name type="scientific">Phytophthora infestans (strain T30-4)</name>
    <name type="common">Potato late blight agent</name>
    <dbReference type="NCBI Taxonomy" id="403677"/>
    <lineage>
        <taxon>Eukaryota</taxon>
        <taxon>Sar</taxon>
        <taxon>Stramenopiles</taxon>
        <taxon>Oomycota</taxon>
        <taxon>Peronosporomycetes</taxon>
        <taxon>Peronosporales</taxon>
        <taxon>Peronosporaceae</taxon>
        <taxon>Phytophthora</taxon>
    </lineage>
</organism>
<protein>
    <submittedName>
        <fullName evidence="1">Uncharacterized protein</fullName>
    </submittedName>
</protein>
<proteinExistence type="predicted"/>
<dbReference type="RefSeq" id="XP_002904696.1">
    <property type="nucleotide sequence ID" value="XM_002904650.1"/>
</dbReference>